<evidence type="ECO:0000313" key="2">
    <source>
        <dbReference type="Proteomes" id="UP000053593"/>
    </source>
</evidence>
<name>A0A0D0C1U8_9AGAR</name>
<accession>A0A0D0C1U8</accession>
<dbReference type="AlphaFoldDB" id="A0A0D0C1U8"/>
<sequence>MSEDDLNEGTVYATHSTLYTDLLKPTTEATLKGGIKTNRTLVRRTSVILARFHTDFIGNQSYGVSTGMFDIDTAVSRQEGTIWLTP</sequence>
<evidence type="ECO:0000313" key="1">
    <source>
        <dbReference type="EMBL" id="KIK56294.1"/>
    </source>
</evidence>
<gene>
    <name evidence="1" type="ORF">GYMLUDRAFT_822992</name>
</gene>
<protein>
    <submittedName>
        <fullName evidence="1">Uncharacterized protein</fullName>
    </submittedName>
</protein>
<organism evidence="1 2">
    <name type="scientific">Collybiopsis luxurians FD-317 M1</name>
    <dbReference type="NCBI Taxonomy" id="944289"/>
    <lineage>
        <taxon>Eukaryota</taxon>
        <taxon>Fungi</taxon>
        <taxon>Dikarya</taxon>
        <taxon>Basidiomycota</taxon>
        <taxon>Agaricomycotina</taxon>
        <taxon>Agaricomycetes</taxon>
        <taxon>Agaricomycetidae</taxon>
        <taxon>Agaricales</taxon>
        <taxon>Marasmiineae</taxon>
        <taxon>Omphalotaceae</taxon>
        <taxon>Collybiopsis</taxon>
        <taxon>Collybiopsis luxurians</taxon>
    </lineage>
</organism>
<keyword evidence="2" id="KW-1185">Reference proteome</keyword>
<dbReference type="HOGENOM" id="CLU_2498099_0_0_1"/>
<dbReference type="Proteomes" id="UP000053593">
    <property type="component" value="Unassembled WGS sequence"/>
</dbReference>
<proteinExistence type="predicted"/>
<dbReference type="EMBL" id="KN834799">
    <property type="protein sequence ID" value="KIK56294.1"/>
    <property type="molecule type" value="Genomic_DNA"/>
</dbReference>
<reference evidence="1 2" key="1">
    <citation type="submission" date="2014-04" db="EMBL/GenBank/DDBJ databases">
        <title>Evolutionary Origins and Diversification of the Mycorrhizal Mutualists.</title>
        <authorList>
            <consortium name="DOE Joint Genome Institute"/>
            <consortium name="Mycorrhizal Genomics Consortium"/>
            <person name="Kohler A."/>
            <person name="Kuo A."/>
            <person name="Nagy L.G."/>
            <person name="Floudas D."/>
            <person name="Copeland A."/>
            <person name="Barry K.W."/>
            <person name="Cichocki N."/>
            <person name="Veneault-Fourrey C."/>
            <person name="LaButti K."/>
            <person name="Lindquist E.A."/>
            <person name="Lipzen A."/>
            <person name="Lundell T."/>
            <person name="Morin E."/>
            <person name="Murat C."/>
            <person name="Riley R."/>
            <person name="Ohm R."/>
            <person name="Sun H."/>
            <person name="Tunlid A."/>
            <person name="Henrissat B."/>
            <person name="Grigoriev I.V."/>
            <person name="Hibbett D.S."/>
            <person name="Martin F."/>
        </authorList>
    </citation>
    <scope>NUCLEOTIDE SEQUENCE [LARGE SCALE GENOMIC DNA]</scope>
    <source>
        <strain evidence="1 2">FD-317 M1</strain>
    </source>
</reference>